<protein>
    <submittedName>
        <fullName evidence="4">Uncharacterized protein</fullName>
    </submittedName>
</protein>
<dbReference type="Gene3D" id="3.40.50.150">
    <property type="entry name" value="Vaccinia Virus protein VP39"/>
    <property type="match status" value="1"/>
</dbReference>
<name>A0A9P1D1N7_9DINO</name>
<comment type="caution">
    <text evidence="4">The sequence shown here is derived from an EMBL/GenBank/DDBJ whole genome shotgun (WGS) entry which is preliminary data.</text>
</comment>
<feature type="compositionally biased region" description="Low complexity" evidence="3">
    <location>
        <begin position="1"/>
        <end position="17"/>
    </location>
</feature>
<feature type="region of interest" description="Disordered" evidence="3">
    <location>
        <begin position="1"/>
        <end position="80"/>
    </location>
</feature>
<dbReference type="EMBL" id="CAMXCT030002924">
    <property type="protein sequence ID" value="CAL4788677.1"/>
    <property type="molecule type" value="Genomic_DNA"/>
</dbReference>
<dbReference type="InterPro" id="IPR001525">
    <property type="entry name" value="C5_MeTfrase"/>
</dbReference>
<dbReference type="InterPro" id="IPR029063">
    <property type="entry name" value="SAM-dependent_MTases_sf"/>
</dbReference>
<dbReference type="EMBL" id="CAMXCT010002924">
    <property type="protein sequence ID" value="CAI4001365.1"/>
    <property type="molecule type" value="Genomic_DNA"/>
</dbReference>
<evidence type="ECO:0000313" key="5">
    <source>
        <dbReference type="EMBL" id="CAL1154740.1"/>
    </source>
</evidence>
<dbReference type="Proteomes" id="UP001152797">
    <property type="component" value="Unassembled WGS sequence"/>
</dbReference>
<reference evidence="5" key="2">
    <citation type="submission" date="2024-04" db="EMBL/GenBank/DDBJ databases">
        <authorList>
            <person name="Chen Y."/>
            <person name="Shah S."/>
            <person name="Dougan E. K."/>
            <person name="Thang M."/>
            <person name="Chan C."/>
        </authorList>
    </citation>
    <scope>NUCLEOTIDE SEQUENCE [LARGE SCALE GENOMIC DNA]</scope>
</reference>
<keyword evidence="6" id="KW-1185">Reference proteome</keyword>
<dbReference type="GO" id="GO:0008168">
    <property type="term" value="F:methyltransferase activity"/>
    <property type="evidence" value="ECO:0007669"/>
    <property type="project" value="UniProtKB-KW"/>
</dbReference>
<keyword evidence="1" id="KW-0489">Methyltransferase</keyword>
<evidence type="ECO:0000256" key="3">
    <source>
        <dbReference type="SAM" id="MobiDB-lite"/>
    </source>
</evidence>
<dbReference type="SUPFAM" id="SSF53335">
    <property type="entry name" value="S-adenosyl-L-methionine-dependent methyltransferases"/>
    <property type="match status" value="1"/>
</dbReference>
<reference evidence="4" key="1">
    <citation type="submission" date="2022-10" db="EMBL/GenBank/DDBJ databases">
        <authorList>
            <person name="Chen Y."/>
            <person name="Dougan E. K."/>
            <person name="Chan C."/>
            <person name="Rhodes N."/>
            <person name="Thang M."/>
        </authorList>
    </citation>
    <scope>NUCLEOTIDE SEQUENCE</scope>
</reference>
<keyword evidence="2" id="KW-0808">Transferase</keyword>
<gene>
    <name evidence="4" type="ORF">C1SCF055_LOCUS27419</name>
</gene>
<evidence type="ECO:0000256" key="2">
    <source>
        <dbReference type="ARBA" id="ARBA00022679"/>
    </source>
</evidence>
<sequence>MESEVATSSEPESPASARGTTGNKVLGKGKSRGRSNHGKGRGRTKRLKPGLKTGHQSPSVDRSEDVCTSSEPPSSPEAARIRNAQAKFEARCKPMRKKLKTSVNSVEEFKQLCGSEESRSTALLDFLKIATSRLTSAELEILQKIDISYAEFHAGMGSGSIALECIRRVLSGVYGIFPTFEAKFFTECLSWKRDQLRKTLESLGKSKFQLVSETAVLSAPAVDLLTADVCIVAIECGWTVVHLINARLWFWECVQALASTRSSVSEKSTEIVASQMQERGYMSSFQEMDALSFGIPQSRGRAYGISAKLQGLGEVGRGKTASLVAAAWETTRKFHLSCREPLHDLWSKFGAVESADISSSDRKRKAGKQKDKELCKWPEQHQEFLKKEELRTTLSLPQVKWARQAFAALRLPEREVEASTLAFAKLRKMLQEDTAA</sequence>
<proteinExistence type="predicted"/>
<dbReference type="EMBL" id="CAMXCT020002924">
    <property type="protein sequence ID" value="CAL1154740.1"/>
    <property type="molecule type" value="Genomic_DNA"/>
</dbReference>
<evidence type="ECO:0000256" key="1">
    <source>
        <dbReference type="ARBA" id="ARBA00022603"/>
    </source>
</evidence>
<feature type="compositionally biased region" description="Basic residues" evidence="3">
    <location>
        <begin position="27"/>
        <end position="49"/>
    </location>
</feature>
<organism evidence="4">
    <name type="scientific">Cladocopium goreaui</name>
    <dbReference type="NCBI Taxonomy" id="2562237"/>
    <lineage>
        <taxon>Eukaryota</taxon>
        <taxon>Sar</taxon>
        <taxon>Alveolata</taxon>
        <taxon>Dinophyceae</taxon>
        <taxon>Suessiales</taxon>
        <taxon>Symbiodiniaceae</taxon>
        <taxon>Cladocopium</taxon>
    </lineage>
</organism>
<dbReference type="Pfam" id="PF00145">
    <property type="entry name" value="DNA_methylase"/>
    <property type="match status" value="1"/>
</dbReference>
<evidence type="ECO:0000313" key="6">
    <source>
        <dbReference type="Proteomes" id="UP001152797"/>
    </source>
</evidence>
<accession>A0A9P1D1N7</accession>
<evidence type="ECO:0000313" key="4">
    <source>
        <dbReference type="EMBL" id="CAI4001365.1"/>
    </source>
</evidence>
<dbReference type="AlphaFoldDB" id="A0A9P1D1N7"/>
<dbReference type="GO" id="GO:0032259">
    <property type="term" value="P:methylation"/>
    <property type="evidence" value="ECO:0007669"/>
    <property type="project" value="UniProtKB-KW"/>
</dbReference>